<feature type="region of interest" description="Disordered" evidence="1">
    <location>
        <begin position="495"/>
        <end position="535"/>
    </location>
</feature>
<feature type="compositionally biased region" description="Polar residues" evidence="1">
    <location>
        <begin position="495"/>
        <end position="507"/>
    </location>
</feature>
<dbReference type="OrthoDB" id="1522549at2"/>
<organism evidence="2 3">
    <name type="scientific">Barnesiella intestinihominis YIT 11860</name>
    <dbReference type="NCBI Taxonomy" id="742726"/>
    <lineage>
        <taxon>Bacteria</taxon>
        <taxon>Pseudomonadati</taxon>
        <taxon>Bacteroidota</taxon>
        <taxon>Bacteroidia</taxon>
        <taxon>Bacteroidales</taxon>
        <taxon>Barnesiellaceae</taxon>
        <taxon>Barnesiella</taxon>
    </lineage>
</organism>
<dbReference type="AlphaFoldDB" id="K0X5F4"/>
<dbReference type="SUPFAM" id="SSF48452">
    <property type="entry name" value="TPR-like"/>
    <property type="match status" value="1"/>
</dbReference>
<dbReference type="InterPro" id="IPR011990">
    <property type="entry name" value="TPR-like_helical_dom_sf"/>
</dbReference>
<reference evidence="2 3" key="1">
    <citation type="submission" date="2012-08" db="EMBL/GenBank/DDBJ databases">
        <title>The Genome Sequence of Barnesiella intestinihominis YIT 11860.</title>
        <authorList>
            <consortium name="The Broad Institute Genome Sequencing Platform"/>
            <person name="Earl A."/>
            <person name="Ward D."/>
            <person name="Feldgarden M."/>
            <person name="Gevers D."/>
            <person name="Morotomi M."/>
            <person name="Walker B."/>
            <person name="Young S.K."/>
            <person name="Zeng Q."/>
            <person name="Gargeya S."/>
            <person name="Fitzgerald M."/>
            <person name="Haas B."/>
            <person name="Abouelleil A."/>
            <person name="Alvarado L."/>
            <person name="Arachchi H.M."/>
            <person name="Berlin A.M."/>
            <person name="Chapman S.B."/>
            <person name="Goldberg J."/>
            <person name="Griggs A."/>
            <person name="Gujja S."/>
            <person name="Hansen M."/>
            <person name="Howarth C."/>
            <person name="Imamovic A."/>
            <person name="Larimer J."/>
            <person name="McCowen C."/>
            <person name="Montmayeur A."/>
            <person name="Murphy C."/>
            <person name="Neiman D."/>
            <person name="Pearson M."/>
            <person name="Priest M."/>
            <person name="Roberts A."/>
            <person name="Saif S."/>
            <person name="Shea T."/>
            <person name="Sisk P."/>
            <person name="Sykes S."/>
            <person name="Wortman J."/>
            <person name="Nusbaum C."/>
            <person name="Birren B."/>
        </authorList>
    </citation>
    <scope>NUCLEOTIDE SEQUENCE [LARGE SCALE GENOMIC DNA]</scope>
    <source>
        <strain evidence="2 3">YIT 11860</strain>
    </source>
</reference>
<feature type="compositionally biased region" description="Acidic residues" evidence="1">
    <location>
        <begin position="508"/>
        <end position="523"/>
    </location>
</feature>
<dbReference type="GeneID" id="77848055"/>
<comment type="caution">
    <text evidence="2">The sequence shown here is derived from an EMBL/GenBank/DDBJ whole genome shotgun (WGS) entry which is preliminary data.</text>
</comment>
<dbReference type="EMBL" id="ADLE01000002">
    <property type="protein sequence ID" value="EJZ65641.1"/>
    <property type="molecule type" value="Genomic_DNA"/>
</dbReference>
<evidence type="ECO:0000313" key="2">
    <source>
        <dbReference type="EMBL" id="EJZ65641.1"/>
    </source>
</evidence>
<accession>K0X5F4</accession>
<dbReference type="Proteomes" id="UP000006044">
    <property type="component" value="Unassembled WGS sequence"/>
</dbReference>
<dbReference type="Gene3D" id="1.25.40.10">
    <property type="entry name" value="Tetratricopeptide repeat domain"/>
    <property type="match status" value="3"/>
</dbReference>
<dbReference type="eggNOG" id="COG3064">
    <property type="taxonomic scope" value="Bacteria"/>
</dbReference>
<evidence type="ECO:0000313" key="3">
    <source>
        <dbReference type="Proteomes" id="UP000006044"/>
    </source>
</evidence>
<dbReference type="PATRIC" id="fig|742726.3.peg.777"/>
<dbReference type="SMART" id="SM00028">
    <property type="entry name" value="TPR"/>
    <property type="match status" value="4"/>
</dbReference>
<keyword evidence="3" id="KW-1185">Reference proteome</keyword>
<evidence type="ECO:0000256" key="1">
    <source>
        <dbReference type="SAM" id="MobiDB-lite"/>
    </source>
</evidence>
<name>K0X5F4_9BACT</name>
<protein>
    <recommendedName>
        <fullName evidence="4">Tetratricopeptide repeat protein</fullName>
    </recommendedName>
</protein>
<sequence>MTRFYHSFTTRYNVYFNGIENYKEQLKEMEEGYEDNFTDLLLMHPAQAYANPKDPQPSGSFDRTIEKCQKAIQLHSIKKRPKRNSKKMSDPKYREYMKRDEYNPFIHNAWRLMGKAQYYKGDFLGAAATFLYISRHFTWMPDLVAESRIWQARCYIAMGWLYEAEDILLKINNEKLPESQNNWFATVNADYLVHKGEYEKAIPFLETAIKSASSKQQRIRMTFLLAQLYAATQNPTKAYQTYGKVIGMNPPYRTEFNARIKQTEVYSGKDISKEVKKLTRMASRDRNKEYLDQIYYAIGNLYLSRKDTLKAMENYRLANQKSTRNGIEKAICQITLGNLYFERREYVDAQPCYAEAIPQLKEDYPQYDLLSRRSSVLDELVVYAQNVELQDSLQNLAAMSEDDRNKAIQKIIDNLIKKEKEEAEAQQREEYLAQQQGPQFNNDNSAKQNTTILSGDKSWYFYNKPMVSAGKTEFQRIWGSRKLEDDWRRRNKSGFSMSDFAEQSGNSENEDLADNSLPDEENPDSIQSDAADDPHKPEFYLKQIPMTPEAMETSNEVVAEGLFNMGIILKNKLEDYPAAIANFNLLEERFPENPYRLDVYYNMYLMYMRNGDVVTAGIYRDKIRSVFPESPYAQAMADPHYLDNLRRMSTVQDSIYEATYAAYLENDNRTVHGNTTFMKEKYPLSPLMPKFLFLDALAYIGDKQYDHFKAGLKDLLERYPQADVSPMATTMLKGVAQGRQVAEGSGNMRGMIWKARLTNDTTTLANDTAQATFTQDLNAPHVLLLVYATDSVSSNQLLFDVAKHNFTSFVIKDFDLEIMTFNEISMLVVKGFNNFDELSHYRRVLDNSETFRYPPGVRPVMISEDNFKKLLEGYSFEDYFLFLENNPQPTEPYEKR</sequence>
<dbReference type="STRING" id="742726.HMPREF9448_00728"/>
<dbReference type="HOGENOM" id="CLU_007706_1_0_10"/>
<gene>
    <name evidence="2" type="ORF">HMPREF9448_00728</name>
</gene>
<dbReference type="RefSeq" id="WP_008861223.1">
    <property type="nucleotide sequence ID" value="NZ_JH815203.1"/>
</dbReference>
<proteinExistence type="predicted"/>
<dbReference type="SUPFAM" id="SSF81901">
    <property type="entry name" value="HCP-like"/>
    <property type="match status" value="1"/>
</dbReference>
<evidence type="ECO:0008006" key="4">
    <source>
        <dbReference type="Google" id="ProtNLM"/>
    </source>
</evidence>
<dbReference type="InterPro" id="IPR019734">
    <property type="entry name" value="TPR_rpt"/>
</dbReference>